<feature type="compositionally biased region" description="Polar residues" evidence="1">
    <location>
        <begin position="582"/>
        <end position="600"/>
    </location>
</feature>
<evidence type="ECO:0000256" key="1">
    <source>
        <dbReference type="SAM" id="MobiDB-lite"/>
    </source>
</evidence>
<sequence length="1055" mass="117863">MQGENGRILATEHHYMEDDHIQPWLEGIDGSRIGRVQQNVKYKYGVTELKMKDAQMNGKRTNRILKESTYEAQNFTDNNDIGEEANGEHKTDSKTDNGRNVNNLVMLDYDMSGSGHPSETLDNVPEFVTEHQGKSLRNSSEGGGHPYDMGQTKTMSSGVMNDAFLQRKVMKNCNDKRKRWARDWQCPTQKDVCIPDRRFQLCMMELTNLENNKDKNSDNDIKIRKLDLKNKLIHDATVEGDLLLKKNNYRYNKVFCKDIRWSLEDFGDIIMGTDMEGIGYSKVVEDNLSSIFGTDEKGRMDRKQWWNESKEEIWKALMSSVKTRWDNKFGLKEKFVWICEENVVTDVEAQIYRWIREWGMDYVSELSAEQKKLKENCDGKMNDNGKKVCTVSACQNSCKLYDKWITKKKTQWDILSNKFISVKKEQNIQTADIAAPYDILKQELNEFNEVAFQNEINKRDNVYIDLCVCAVKEVSRNAQEIVEKVEKSPTSNSPNLESTTQSANNSKEDQVRGDTTHGIVNSGADSSTTGKAATGDGQNENHTPAEDHVQRSDIAQNAPGENVDAHKSVTAGGADTTSTTDIANNGKENLDTSGSRPSESTVKENSSDESTVNSLSVPKENSEQPLVTTHNGLGPSEDNNDNNKSTESHAPNANPKIGTVDSSKDSAHGIVNTAEDSSTISAATPGNGGSADVKPVEDPATTENGGAHGDTAQGSLPSPSNDPSVLAGQKGNSDVRKEESEKSKANLDGESVHITEQGTPTITETQPEQSDIADPGVVGVTGSDKTEGATPLSGTKSLETNESVYKTTNDTTDSVENTNGGSERGFQKHDFNNSNMPNGGPNSNQTARVDEHHRGSIRQDEAERRGHMYQDNSMENPNRYQLYSHNNLSNDKLNIDEYQHRDVNATREEIIRMSKAHKCNNNVSLKYCNSIEDRMSSSTCSKEERGNLCCSISDFCLNYFEVYSYDYHNCMKKEFEDPSYKCFTKGSFTNKAYFAAGGAFLILLLLMAARNMNDYDPEEEASFNDFEEYSDNIHRIPLIPDDIEHIQTSTPLDYS</sequence>
<evidence type="ECO:0000313" key="7">
    <source>
        <dbReference type="EMBL" id="ANQ10421.1"/>
    </source>
</evidence>
<dbReference type="RefSeq" id="XP_019917116.1">
    <property type="nucleotide sequence ID" value="XM_020061903.1"/>
</dbReference>
<evidence type="ECO:0000313" key="8">
    <source>
        <dbReference type="Proteomes" id="UP000092716"/>
    </source>
</evidence>
<dbReference type="Gene3D" id="1.10.1740.170">
    <property type="entry name" value="Erythrocyte binding antigen 175 region VI"/>
    <property type="match status" value="1"/>
</dbReference>
<feature type="region of interest" description="Disordered" evidence="1">
    <location>
        <begin position="77"/>
        <end position="100"/>
    </location>
</feature>
<feature type="domain" description="Duffy-antigen binding C-terminal" evidence="5">
    <location>
        <begin position="509"/>
        <end position="832"/>
    </location>
</feature>
<dbReference type="Gene3D" id="1.20.1310.20">
    <property type="entry name" value="Duffy-antigen binding domain"/>
    <property type="match status" value="1"/>
</dbReference>
<evidence type="ECO:0000259" key="5">
    <source>
        <dbReference type="Pfam" id="PF12361"/>
    </source>
</evidence>
<dbReference type="GO" id="GO:0016020">
    <property type="term" value="C:membrane"/>
    <property type="evidence" value="ECO:0007669"/>
    <property type="project" value="InterPro"/>
</dbReference>
<dbReference type="Pfam" id="PF05424">
    <property type="entry name" value="Duffy_binding"/>
    <property type="match status" value="1"/>
</dbReference>
<feature type="compositionally biased region" description="Basic and acidic residues" evidence="1">
    <location>
        <begin position="86"/>
        <end position="97"/>
    </location>
</feature>
<feature type="compositionally biased region" description="Polar residues" evidence="1">
    <location>
        <begin position="870"/>
        <end position="879"/>
    </location>
</feature>
<dbReference type="InterPro" id="IPR021620">
    <property type="entry name" value="EBA-175_C"/>
</dbReference>
<feature type="region of interest" description="Disordered" evidence="1">
    <location>
        <begin position="483"/>
        <end position="547"/>
    </location>
</feature>
<dbReference type="Pfam" id="PF12377">
    <property type="entry name" value="DuffyBP_N"/>
    <property type="match status" value="1"/>
</dbReference>
<evidence type="ECO:0000256" key="2">
    <source>
        <dbReference type="SAM" id="Phobius"/>
    </source>
</evidence>
<feature type="compositionally biased region" description="Basic and acidic residues" evidence="1">
    <location>
        <begin position="506"/>
        <end position="515"/>
    </location>
</feature>
<feature type="compositionally biased region" description="Polar residues" evidence="1">
    <location>
        <begin position="523"/>
        <end position="542"/>
    </location>
</feature>
<dbReference type="AlphaFoldDB" id="A0A1B1E5Y5"/>
<reference evidence="8" key="1">
    <citation type="submission" date="2016-06" db="EMBL/GenBank/DDBJ databases">
        <title>First high quality genome sequence of Plasmodium coatneyi using continuous long reads from single molecule, real-time sequencing.</title>
        <authorList>
            <person name="Chien J.-T."/>
            <person name="Pakala S.B."/>
            <person name="Geraldo J.A."/>
            <person name="Lapp S.A."/>
            <person name="Barnwell J.W."/>
            <person name="Kissinger J.C."/>
            <person name="Galinski M.R."/>
            <person name="Humphrey J.C."/>
        </authorList>
    </citation>
    <scope>NUCLEOTIDE SEQUENCE [LARGE SCALE GENOMIC DNA]</scope>
    <source>
        <strain evidence="8">Hackeri</strain>
    </source>
</reference>
<keyword evidence="2" id="KW-0812">Transmembrane</keyword>
<dbReference type="InterPro" id="IPR042202">
    <property type="entry name" value="Duffy-ag-bd_sf"/>
</dbReference>
<gene>
    <name evidence="7" type="ORF">PCOAH_00051210</name>
</gene>
<feature type="compositionally biased region" description="Basic and acidic residues" evidence="1">
    <location>
        <begin position="848"/>
        <end position="868"/>
    </location>
</feature>
<dbReference type="VEuPathDB" id="PlasmoDB:PCOAH_00051210"/>
<evidence type="ECO:0000259" key="3">
    <source>
        <dbReference type="Pfam" id="PF05424"/>
    </source>
</evidence>
<dbReference type="SUPFAM" id="SSF140924">
    <property type="entry name" value="Duffy binding domain-like"/>
    <property type="match status" value="1"/>
</dbReference>
<feature type="compositionally biased region" description="Polar residues" evidence="1">
    <location>
        <begin position="712"/>
        <end position="723"/>
    </location>
</feature>
<dbReference type="FunFam" id="1.10.1740.170:FF:000001">
    <property type="entry name" value="Erythrocyte binding antigen"/>
    <property type="match status" value="1"/>
</dbReference>
<feature type="compositionally biased region" description="Polar residues" evidence="1">
    <location>
        <begin position="674"/>
        <end position="684"/>
    </location>
</feature>
<name>A0A1B1E5Y5_9APIC</name>
<dbReference type="GO" id="GO:0046789">
    <property type="term" value="F:host cell surface receptor binding"/>
    <property type="evidence" value="ECO:0007669"/>
    <property type="project" value="InterPro"/>
</dbReference>
<feature type="region of interest" description="Disordered" evidence="1">
    <location>
        <begin position="560"/>
        <end position="879"/>
    </location>
</feature>
<organism evidence="7 8">
    <name type="scientific">Plasmodium coatneyi</name>
    <dbReference type="NCBI Taxonomy" id="208452"/>
    <lineage>
        <taxon>Eukaryota</taxon>
        <taxon>Sar</taxon>
        <taxon>Alveolata</taxon>
        <taxon>Apicomplexa</taxon>
        <taxon>Aconoidasida</taxon>
        <taxon>Haemosporida</taxon>
        <taxon>Plasmodiidae</taxon>
        <taxon>Plasmodium</taxon>
    </lineage>
</organism>
<protein>
    <submittedName>
        <fullName evidence="7">Duffy-binding protein 1</fullName>
    </submittedName>
</protein>
<feature type="domain" description="Duffy-antigen binding N-terminal" evidence="6">
    <location>
        <begin position="83"/>
        <end position="148"/>
    </location>
</feature>
<feature type="compositionally biased region" description="Polar residues" evidence="1">
    <location>
        <begin position="488"/>
        <end position="505"/>
    </location>
</feature>
<feature type="compositionally biased region" description="Polar residues" evidence="1">
    <location>
        <begin position="642"/>
        <end position="651"/>
    </location>
</feature>
<keyword evidence="2" id="KW-1133">Transmembrane helix</keyword>
<keyword evidence="2" id="KW-0472">Membrane</keyword>
<accession>A0A1B1E5Y5</accession>
<dbReference type="Gene3D" id="1.20.58.830">
    <property type="match status" value="1"/>
</dbReference>
<dbReference type="Pfam" id="PF11556">
    <property type="entry name" value="EBA-175_VI"/>
    <property type="match status" value="1"/>
</dbReference>
<dbReference type="OrthoDB" id="376429at2759"/>
<feature type="compositionally biased region" description="Polar residues" evidence="1">
    <location>
        <begin position="754"/>
        <end position="769"/>
    </location>
</feature>
<feature type="compositionally biased region" description="Polar residues" evidence="1">
    <location>
        <begin position="607"/>
        <end position="616"/>
    </location>
</feature>
<dbReference type="InterPro" id="IPR008602">
    <property type="entry name" value="Duffy-antigen-binding"/>
</dbReference>
<feature type="domain" description="Erythrocyte binding antigen 175 C-terminal" evidence="4">
    <location>
        <begin position="905"/>
        <end position="983"/>
    </location>
</feature>
<dbReference type="Pfam" id="PF12361">
    <property type="entry name" value="DBP"/>
    <property type="match status" value="1"/>
</dbReference>
<dbReference type="Proteomes" id="UP000092716">
    <property type="component" value="Chromosome 13"/>
</dbReference>
<feature type="compositionally biased region" description="Polar residues" evidence="1">
    <location>
        <begin position="792"/>
        <end position="821"/>
    </location>
</feature>
<dbReference type="EMBL" id="CP016251">
    <property type="protein sequence ID" value="ANQ10421.1"/>
    <property type="molecule type" value="Genomic_DNA"/>
</dbReference>
<keyword evidence="8" id="KW-1185">Reference proteome</keyword>
<feature type="transmembrane region" description="Helical" evidence="2">
    <location>
        <begin position="992"/>
        <end position="1009"/>
    </location>
</feature>
<feature type="domain" description="Duffy-antigen binding" evidence="3">
    <location>
        <begin position="191"/>
        <end position="367"/>
    </location>
</feature>
<proteinExistence type="predicted"/>
<dbReference type="InterPro" id="IPR021032">
    <property type="entry name" value="Duffy-antigen-binding_N"/>
</dbReference>
<dbReference type="KEGG" id="pcot:PCOAH_00051210"/>
<feature type="compositionally biased region" description="Basic and acidic residues" evidence="1">
    <location>
        <begin position="733"/>
        <end position="753"/>
    </location>
</feature>
<evidence type="ECO:0000259" key="4">
    <source>
        <dbReference type="Pfam" id="PF11556"/>
    </source>
</evidence>
<dbReference type="GeneID" id="30911855"/>
<evidence type="ECO:0000259" key="6">
    <source>
        <dbReference type="Pfam" id="PF12377"/>
    </source>
</evidence>
<dbReference type="InterPro" id="IPR043057">
    <property type="entry name" value="EBA-175_C_sf"/>
</dbReference>
<feature type="compositionally biased region" description="Low complexity" evidence="1">
    <location>
        <begin position="568"/>
        <end position="581"/>
    </location>
</feature>
<dbReference type="InterPro" id="IPR021015">
    <property type="entry name" value="Duffy-antigen-binding_C"/>
</dbReference>
<feature type="compositionally biased region" description="Low complexity" evidence="1">
    <location>
        <begin position="832"/>
        <end position="844"/>
    </location>
</feature>